<feature type="region of interest" description="Disordered" evidence="1">
    <location>
        <begin position="47"/>
        <end position="69"/>
    </location>
</feature>
<feature type="compositionally biased region" description="Polar residues" evidence="1">
    <location>
        <begin position="48"/>
        <end position="65"/>
    </location>
</feature>
<dbReference type="Proteomes" id="UP000676336">
    <property type="component" value="Unassembled WGS sequence"/>
</dbReference>
<evidence type="ECO:0000313" key="3">
    <source>
        <dbReference type="EMBL" id="CAF4668730.1"/>
    </source>
</evidence>
<feature type="non-terminal residue" evidence="3">
    <location>
        <position position="84"/>
    </location>
</feature>
<feature type="non-terminal residue" evidence="3">
    <location>
        <position position="1"/>
    </location>
</feature>
<comment type="caution">
    <text evidence="3">The sequence shown here is derived from an EMBL/GenBank/DDBJ whole genome shotgun (WGS) entry which is preliminary data.</text>
</comment>
<protein>
    <submittedName>
        <fullName evidence="3">Uncharacterized protein</fullName>
    </submittedName>
</protein>
<evidence type="ECO:0000313" key="4">
    <source>
        <dbReference type="EMBL" id="CAF4668863.1"/>
    </source>
</evidence>
<dbReference type="EMBL" id="CAJOBG010091920">
    <property type="protein sequence ID" value="CAF4668863.1"/>
    <property type="molecule type" value="Genomic_DNA"/>
</dbReference>
<evidence type="ECO:0000313" key="5">
    <source>
        <dbReference type="Proteomes" id="UP000663866"/>
    </source>
</evidence>
<dbReference type="AlphaFoldDB" id="A0A821GES9"/>
<organism evidence="3 5">
    <name type="scientific">Rotaria magnacalcarata</name>
    <dbReference type="NCBI Taxonomy" id="392030"/>
    <lineage>
        <taxon>Eukaryota</taxon>
        <taxon>Metazoa</taxon>
        <taxon>Spiralia</taxon>
        <taxon>Gnathifera</taxon>
        <taxon>Rotifera</taxon>
        <taxon>Eurotatoria</taxon>
        <taxon>Bdelloidea</taxon>
        <taxon>Philodinida</taxon>
        <taxon>Philodinidae</taxon>
        <taxon>Rotaria</taxon>
    </lineage>
</organism>
<keyword evidence="5" id="KW-1185">Reference proteome</keyword>
<proteinExistence type="predicted"/>
<dbReference type="EMBL" id="CAJOBI010072622">
    <property type="protein sequence ID" value="CAF4464878.1"/>
    <property type="molecule type" value="Genomic_DNA"/>
</dbReference>
<evidence type="ECO:0000313" key="2">
    <source>
        <dbReference type="EMBL" id="CAF4464878.1"/>
    </source>
</evidence>
<evidence type="ECO:0000256" key="1">
    <source>
        <dbReference type="SAM" id="MobiDB-lite"/>
    </source>
</evidence>
<reference evidence="3" key="1">
    <citation type="submission" date="2021-02" db="EMBL/GenBank/DDBJ databases">
        <authorList>
            <person name="Nowell W R."/>
        </authorList>
    </citation>
    <scope>NUCLEOTIDE SEQUENCE</scope>
</reference>
<dbReference type="EMBL" id="CAJOBG010091877">
    <property type="protein sequence ID" value="CAF4668730.1"/>
    <property type="molecule type" value="Genomic_DNA"/>
</dbReference>
<gene>
    <name evidence="3" type="ORF">OVN521_LOCUS47346</name>
    <name evidence="4" type="ORF">OVN521_LOCUS47351</name>
    <name evidence="2" type="ORF">SMN809_LOCUS33310</name>
</gene>
<name>A0A821GES9_9BILA</name>
<accession>A0A821GES9</accession>
<sequence>RSRSSTSSSSRLTSTNEQQIIDIDTALREVLSGIRTVEECHAQCFRSVPSTSNQQEERVSSQQETDAPDLVLNLPISSGLITPP</sequence>
<dbReference type="Proteomes" id="UP000663866">
    <property type="component" value="Unassembled WGS sequence"/>
</dbReference>